<reference evidence="2" key="3">
    <citation type="submission" date="2019-04" db="EMBL/GenBank/DDBJ databases">
        <authorList>
            <person name="Howe K."/>
            <person name="Paulini M."/>
            <person name="Williams G."/>
        </authorList>
    </citation>
    <scope>NUCLEOTIDE SEQUENCE [LARGE SCALE GENOMIC DNA]</scope>
    <source>
        <strain evidence="2">FR3</strain>
    </source>
</reference>
<evidence type="ECO:0000313" key="1">
    <source>
        <dbReference type="EMBL" id="CDP91466.1"/>
    </source>
</evidence>
<dbReference type="EMBL" id="CAAKNF010000196">
    <property type="protein sequence ID" value="VIO87906.1"/>
    <property type="molecule type" value="Genomic_DNA"/>
</dbReference>
<dbReference type="WBParaSite" id="Bm1134a.1">
    <property type="protein sequence ID" value="Bm1134a.1"/>
    <property type="gene ID" value="WBGene00221395"/>
</dbReference>
<evidence type="ECO:0000313" key="4">
    <source>
        <dbReference type="WBParaSite" id="Bm1134a.1"/>
    </source>
</evidence>
<dbReference type="CTD" id="66057569"/>
<dbReference type="Proteomes" id="UP000006672">
    <property type="component" value="Unassembled WGS sequence"/>
</dbReference>
<reference evidence="1 3" key="1">
    <citation type="journal article" date="2007" name="Science">
        <title>Draft genome of the filarial nematode parasite Brugia malayi.</title>
        <authorList>
            <person name="Ghedin E."/>
            <person name="Wang S."/>
            <person name="Spiro D."/>
            <person name="Caler E."/>
            <person name="Zhao Q."/>
            <person name="Crabtree J."/>
            <person name="Allen J.E."/>
            <person name="Delcher A.L."/>
            <person name="Guiliano D.B."/>
            <person name="Miranda-Saavedra D."/>
            <person name="Angiuoli S.V."/>
            <person name="Creasy T."/>
            <person name="Amedeo P."/>
            <person name="Haas B."/>
            <person name="El-Sayed N.M."/>
            <person name="Wortman J.R."/>
            <person name="Feldblyum T."/>
            <person name="Tallon L."/>
            <person name="Schatz M."/>
            <person name="Shumway M."/>
            <person name="Koo H."/>
            <person name="Salzberg S.L."/>
            <person name="Schobel S."/>
            <person name="Pertea M."/>
            <person name="Pop M."/>
            <person name="White O."/>
            <person name="Barton G.J."/>
            <person name="Carlow C.K."/>
            <person name="Crawford M.J."/>
            <person name="Daub J."/>
            <person name="Dimmic M.W."/>
            <person name="Estes C.F."/>
            <person name="Foster J.M."/>
            <person name="Ganatra M."/>
            <person name="Gregory W.F."/>
            <person name="Johnson N.M."/>
            <person name="Jin J."/>
            <person name="Komuniecki R."/>
            <person name="Korf I."/>
            <person name="Kumar S."/>
            <person name="Laney S."/>
            <person name="Li B.W."/>
            <person name="Li W."/>
            <person name="Lindblom T.H."/>
            <person name="Lustigman S."/>
            <person name="Ma D."/>
            <person name="Maina C.V."/>
            <person name="Martin D.M."/>
            <person name="McCarter J.P."/>
            <person name="McReynolds L."/>
            <person name="Mitreva M."/>
            <person name="Nutman T.B."/>
            <person name="Parkinson J."/>
            <person name="Peregrin-Alvarez J.M."/>
            <person name="Poole C."/>
            <person name="Ren Q."/>
            <person name="Saunders L."/>
            <person name="Sluder A.E."/>
            <person name="Smith K."/>
            <person name="Stanke M."/>
            <person name="Unnasch T.R."/>
            <person name="Ware J."/>
            <person name="Wei A.D."/>
            <person name="Weil G."/>
            <person name="Williams D.J."/>
            <person name="Zhang Y."/>
            <person name="Williams S.A."/>
            <person name="Fraser-Liggett C."/>
            <person name="Slatko B."/>
            <person name="Blaxter M.L."/>
            <person name="Scott A.L."/>
        </authorList>
    </citation>
    <scope>NUCLEOTIDE SEQUENCE</scope>
    <source>
        <strain evidence="1 3">FR3</strain>
    </source>
</reference>
<dbReference type="KEGG" id="bmy:BM_BM1134"/>
<name>A0A0J9XN14_BRUMA</name>
<organism evidence="1">
    <name type="scientific">Brugia malayi</name>
    <name type="common">Filarial nematode worm</name>
    <dbReference type="NCBI Taxonomy" id="6279"/>
    <lineage>
        <taxon>Eukaryota</taxon>
        <taxon>Metazoa</taxon>
        <taxon>Ecdysozoa</taxon>
        <taxon>Nematoda</taxon>
        <taxon>Chromadorea</taxon>
        <taxon>Rhabditida</taxon>
        <taxon>Spirurina</taxon>
        <taxon>Spiruromorpha</taxon>
        <taxon>Filarioidea</taxon>
        <taxon>Onchocercidae</taxon>
        <taxon>Brugia</taxon>
    </lineage>
</organism>
<evidence type="ECO:0000313" key="2">
    <source>
        <dbReference type="EMBL" id="VIO87906.1"/>
    </source>
</evidence>
<dbReference type="EMBL" id="LN856451">
    <property type="protein sequence ID" value="CDP91466.1"/>
    <property type="molecule type" value="Genomic_DNA"/>
</dbReference>
<reference evidence="4" key="4">
    <citation type="submission" date="2019-12" db="UniProtKB">
        <authorList>
            <consortium name="WormBaseParasite"/>
        </authorList>
    </citation>
    <scope>IDENTIFICATION</scope>
</reference>
<dbReference type="RefSeq" id="XP_042930484.1">
    <property type="nucleotide sequence ID" value="XM_043074550.1"/>
</dbReference>
<dbReference type="GeneID" id="66057569"/>
<proteinExistence type="predicted"/>
<keyword evidence="3" id="KW-1185">Reference proteome</keyword>
<dbReference type="AlphaFoldDB" id="A0A0J9XN14"/>
<accession>A0A4E9EY17</accession>
<evidence type="ECO:0000313" key="3">
    <source>
        <dbReference type="Proteomes" id="UP000006672"/>
    </source>
</evidence>
<gene>
    <name evidence="1 2 4" type="ORF">Bm1134</name>
    <name evidence="2" type="ORF">BM_BM1134</name>
    <name evidence="1" type="ORF">BM_Bm1134</name>
</gene>
<accession>A0A0J9XN14</accession>
<protein>
    <submittedName>
        <fullName evidence="1 4">Bm1134</fullName>
    </submittedName>
</protein>
<sequence>MFGYFTIKRCLNSISGISVYIASSIHVFSLNPRNNMGGERGTMK</sequence>
<reference evidence="1" key="2">
    <citation type="submission" date="2012-12" db="EMBL/GenBank/DDBJ databases">
        <authorList>
            <person name="Gao Y.W."/>
            <person name="Fan S.T."/>
            <person name="Sun H.T."/>
            <person name="Wang Z."/>
            <person name="Gao X.L."/>
            <person name="Li Y.G."/>
            <person name="Wang T.C."/>
            <person name="Zhang K."/>
            <person name="Xu W.W."/>
            <person name="Yu Z.J."/>
            <person name="Xia X.Z."/>
        </authorList>
    </citation>
    <scope>NUCLEOTIDE SEQUENCE</scope>
    <source>
        <strain evidence="1">FR3</strain>
    </source>
</reference>